<comment type="caution">
    <text evidence="3">The sequence shown here is derived from an EMBL/GenBank/DDBJ whole genome shotgun (WGS) entry which is preliminary data.</text>
</comment>
<dbReference type="AlphaFoldDB" id="A0A8T2SL94"/>
<dbReference type="OrthoDB" id="1902659at2759"/>
<proteinExistence type="predicted"/>
<dbReference type="InterPro" id="IPR005202">
    <property type="entry name" value="TF_GRAS"/>
</dbReference>
<dbReference type="EMBL" id="CM035424">
    <property type="protein sequence ID" value="KAH7352212.1"/>
    <property type="molecule type" value="Genomic_DNA"/>
</dbReference>
<evidence type="ECO:0000256" key="2">
    <source>
        <dbReference type="ARBA" id="ARBA00023163"/>
    </source>
</evidence>
<reference evidence="3" key="1">
    <citation type="submission" date="2021-08" db="EMBL/GenBank/DDBJ databases">
        <title>WGS assembly of Ceratopteris richardii.</title>
        <authorList>
            <person name="Marchant D.B."/>
            <person name="Chen G."/>
            <person name="Jenkins J."/>
            <person name="Shu S."/>
            <person name="Leebens-Mack J."/>
            <person name="Grimwood J."/>
            <person name="Schmutz J."/>
            <person name="Soltis P."/>
            <person name="Soltis D."/>
            <person name="Chen Z.-H."/>
        </authorList>
    </citation>
    <scope>NUCLEOTIDE SEQUENCE</scope>
    <source>
        <strain evidence="3">Whitten #5841</strain>
        <tissue evidence="3">Leaf</tissue>
    </source>
</reference>
<dbReference type="Proteomes" id="UP000825935">
    <property type="component" value="Chromosome 19"/>
</dbReference>
<dbReference type="Pfam" id="PF03514">
    <property type="entry name" value="GRAS"/>
    <property type="match status" value="1"/>
</dbReference>
<dbReference type="PANTHER" id="PTHR31636">
    <property type="entry name" value="OSJNBA0084A10.13 PROTEIN-RELATED"/>
    <property type="match status" value="1"/>
</dbReference>
<protein>
    <submittedName>
        <fullName evidence="3">Uncharacterized protein</fullName>
    </submittedName>
</protein>
<sequence>MGSSILSQAPRLLLSRLEDGSNATGLAVEAGHPRSIFSSSSHSEMPSLVHAQRLVNASYSENSETENTELVDLLVACVDAISAGSVSAVNHLLARLGRLASPEGESPMHRLAAYFAEGLAWRASRMWPHIYQPMQQKGGLALGGEGWDDAASAADSASFWQALNEATPLVKFSHFTANEVILGAFEGEEAVHVIDLDIKQGLQWPALFHGLATRNGGPPRHIRVTGVGRAREEVQEVGDRLMEFAEEIGLRLEFHGVVDRLEDVRLWMLHVKGNESAGREAVAINCILQLHHSLGDSSGASLRNLLELLRSARPKVVVMVEQEADCHDQPSLAARFPPALRYFAALFDALDDSLPPSSPSRRQIESHFADHIRNIVACDGGQRVERYQPLRRWERLLSTAGFSCLPLTERCRLQAQLLLRAFSSNYRILPELSPKLSQSPSCLPPGHLTLAWIDHPLLTLSAWTPSTG</sequence>
<evidence type="ECO:0000256" key="1">
    <source>
        <dbReference type="ARBA" id="ARBA00023015"/>
    </source>
</evidence>
<evidence type="ECO:0000313" key="3">
    <source>
        <dbReference type="EMBL" id="KAH7352212.1"/>
    </source>
</evidence>
<dbReference type="PROSITE" id="PS50985">
    <property type="entry name" value="GRAS"/>
    <property type="match status" value="1"/>
</dbReference>
<keyword evidence="2" id="KW-0804">Transcription</keyword>
<evidence type="ECO:0000313" key="4">
    <source>
        <dbReference type="Proteomes" id="UP000825935"/>
    </source>
</evidence>
<accession>A0A8T2SL94</accession>
<keyword evidence="4" id="KW-1185">Reference proteome</keyword>
<name>A0A8T2SL94_CERRI</name>
<organism evidence="3 4">
    <name type="scientific">Ceratopteris richardii</name>
    <name type="common">Triangle waterfern</name>
    <dbReference type="NCBI Taxonomy" id="49495"/>
    <lineage>
        <taxon>Eukaryota</taxon>
        <taxon>Viridiplantae</taxon>
        <taxon>Streptophyta</taxon>
        <taxon>Embryophyta</taxon>
        <taxon>Tracheophyta</taxon>
        <taxon>Polypodiopsida</taxon>
        <taxon>Polypodiidae</taxon>
        <taxon>Polypodiales</taxon>
        <taxon>Pteridineae</taxon>
        <taxon>Pteridaceae</taxon>
        <taxon>Parkerioideae</taxon>
        <taxon>Ceratopteris</taxon>
    </lineage>
</organism>
<keyword evidence="1" id="KW-0805">Transcription regulation</keyword>
<gene>
    <name evidence="3" type="ORF">KP509_19G034600</name>
</gene>
<dbReference type="OMA" id="PLTERCR"/>